<evidence type="ECO:0000313" key="1">
    <source>
        <dbReference type="EMBL" id="AXX95913.1"/>
    </source>
</evidence>
<reference evidence="1 3" key="2">
    <citation type="submission" date="2018-08" db="EMBL/GenBank/DDBJ databases">
        <title>Complete genome of the Arcobacter ellisii type strain LMG 26155.</title>
        <authorList>
            <person name="Miller W.G."/>
            <person name="Yee E."/>
            <person name="Bono J.L."/>
        </authorList>
    </citation>
    <scope>NUCLEOTIDE SEQUENCE [LARGE SCALE GENOMIC DNA]</scope>
    <source>
        <strain evidence="1 3">LMG 26155</strain>
    </source>
</reference>
<dbReference type="Proteomes" id="UP000262582">
    <property type="component" value="Chromosome"/>
</dbReference>
<dbReference type="KEGG" id="aell:AELL_2287"/>
<dbReference type="RefSeq" id="WP_118918073.1">
    <property type="nucleotide sequence ID" value="NZ_CP032097.1"/>
</dbReference>
<sequence>MENLDWKKASDKLEETIKQFDYFIFDMKSSHFKMKIEMLKNIYLFQRNEYEYIKRINELEEKLNDKKFEYPPILGYPPIIDAEVE</sequence>
<dbReference type="Proteomes" id="UP000290588">
    <property type="component" value="Unassembled WGS sequence"/>
</dbReference>
<keyword evidence="3" id="KW-1185">Reference proteome</keyword>
<proteinExistence type="predicted"/>
<evidence type="ECO:0000313" key="2">
    <source>
        <dbReference type="EMBL" id="RXI29771.1"/>
    </source>
</evidence>
<accession>A0A347UAN5</accession>
<evidence type="ECO:0000313" key="4">
    <source>
        <dbReference type="Proteomes" id="UP000290588"/>
    </source>
</evidence>
<gene>
    <name evidence="1" type="ORF">AELL_2287</name>
    <name evidence="2" type="ORF">CP962_10415</name>
</gene>
<protein>
    <submittedName>
        <fullName evidence="2">Uncharacterized protein</fullName>
    </submittedName>
</protein>
<name>A0A347UAN5_9BACT</name>
<organism evidence="2 4">
    <name type="scientific">Arcobacter ellisii</name>
    <dbReference type="NCBI Taxonomy" id="913109"/>
    <lineage>
        <taxon>Bacteria</taxon>
        <taxon>Pseudomonadati</taxon>
        <taxon>Campylobacterota</taxon>
        <taxon>Epsilonproteobacteria</taxon>
        <taxon>Campylobacterales</taxon>
        <taxon>Arcobacteraceae</taxon>
        <taxon>Arcobacter</taxon>
    </lineage>
</organism>
<evidence type="ECO:0000313" key="3">
    <source>
        <dbReference type="Proteomes" id="UP000262582"/>
    </source>
</evidence>
<dbReference type="EMBL" id="CP032097">
    <property type="protein sequence ID" value="AXX95913.1"/>
    <property type="molecule type" value="Genomic_DNA"/>
</dbReference>
<dbReference type="AlphaFoldDB" id="A0A347UAN5"/>
<reference evidence="2 4" key="1">
    <citation type="submission" date="2017-09" db="EMBL/GenBank/DDBJ databases">
        <title>Genomics of the genus Arcobacter.</title>
        <authorList>
            <person name="Perez-Cataluna A."/>
            <person name="Figueras M.J."/>
            <person name="Salas-Masso N."/>
        </authorList>
    </citation>
    <scope>NUCLEOTIDE SEQUENCE [LARGE SCALE GENOMIC DNA]</scope>
    <source>
        <strain evidence="2 4">CECT 7837</strain>
    </source>
</reference>
<dbReference type="EMBL" id="NXIG01000010">
    <property type="protein sequence ID" value="RXI29771.1"/>
    <property type="molecule type" value="Genomic_DNA"/>
</dbReference>